<dbReference type="Gene3D" id="3.90.650.10">
    <property type="entry name" value="PurM-like C-terminal domain"/>
    <property type="match status" value="1"/>
</dbReference>
<evidence type="ECO:0000256" key="1">
    <source>
        <dbReference type="HAMAP-Rule" id="MF_02128"/>
    </source>
</evidence>
<organism evidence="4 5">
    <name type="scientific">Aeribacillus alveayuensis</name>
    <dbReference type="NCBI Taxonomy" id="279215"/>
    <lineage>
        <taxon>Bacteria</taxon>
        <taxon>Bacillati</taxon>
        <taxon>Bacillota</taxon>
        <taxon>Bacilli</taxon>
        <taxon>Bacillales</taxon>
        <taxon>Bacillaceae</taxon>
        <taxon>Aeribacillus</taxon>
    </lineage>
</organism>
<dbReference type="EC" id="2.7.4.16" evidence="1"/>
<dbReference type="HAMAP" id="MF_02128">
    <property type="entry name" value="TMP_kinase"/>
    <property type="match status" value="1"/>
</dbReference>
<dbReference type="InterPro" id="IPR010918">
    <property type="entry name" value="PurM-like_C_dom"/>
</dbReference>
<name>A0ABT9VSS0_9BACI</name>
<comment type="pathway">
    <text evidence="1">Cofactor biosynthesis; thiamine diphosphate biosynthesis; thiamine diphosphate from thiamine phosphate: step 1/1.</text>
</comment>
<keyword evidence="1" id="KW-0784">Thiamine biosynthesis</keyword>
<dbReference type="Pfam" id="PF02769">
    <property type="entry name" value="AIRS_C"/>
    <property type="match status" value="1"/>
</dbReference>
<comment type="caution">
    <text evidence="4">The sequence shown here is derived from an EMBL/GenBank/DDBJ whole genome shotgun (WGS) entry which is preliminary data.</text>
</comment>
<comment type="similarity">
    <text evidence="1">Belongs to the thiamine-monophosphate kinase family.</text>
</comment>
<dbReference type="GO" id="GO:0009030">
    <property type="term" value="F:thiamine-phosphate kinase activity"/>
    <property type="evidence" value="ECO:0007669"/>
    <property type="project" value="UniProtKB-EC"/>
</dbReference>
<dbReference type="SUPFAM" id="SSF56042">
    <property type="entry name" value="PurM C-terminal domain-like"/>
    <property type="match status" value="1"/>
</dbReference>
<dbReference type="CDD" id="cd02194">
    <property type="entry name" value="ThiL"/>
    <property type="match status" value="1"/>
</dbReference>
<protein>
    <recommendedName>
        <fullName evidence="1">Thiamine-monophosphate kinase</fullName>
        <shortName evidence="1">TMP kinase</shortName>
        <shortName evidence="1">Thiamine-phosphate kinase</shortName>
        <ecNumber evidence="1">2.7.4.16</ecNumber>
    </recommendedName>
</protein>
<dbReference type="Proteomes" id="UP001225646">
    <property type="component" value="Unassembled WGS sequence"/>
</dbReference>
<feature type="binding site" evidence="1">
    <location>
        <position position="76"/>
    </location>
    <ligand>
        <name>Mg(2+)</name>
        <dbReference type="ChEBI" id="CHEBI:18420"/>
        <label>3</label>
    </ligand>
</feature>
<feature type="binding site" evidence="1">
    <location>
        <position position="220"/>
    </location>
    <ligand>
        <name>Mg(2+)</name>
        <dbReference type="ChEBI" id="CHEBI:18420"/>
        <label>5</label>
    </ligand>
</feature>
<feature type="binding site" evidence="1">
    <location>
        <position position="76"/>
    </location>
    <ligand>
        <name>Mg(2+)</name>
        <dbReference type="ChEBI" id="CHEBI:18420"/>
        <label>2</label>
    </ligand>
</feature>
<dbReference type="SUPFAM" id="SSF55326">
    <property type="entry name" value="PurM N-terminal domain-like"/>
    <property type="match status" value="1"/>
</dbReference>
<comment type="function">
    <text evidence="1">Catalyzes the ATP-dependent phosphorylation of thiamine-monophosphate (TMP) to form thiamine-pyrophosphate (TPP), the active form of vitamin B1.</text>
</comment>
<keyword evidence="1" id="KW-0067">ATP-binding</keyword>
<keyword evidence="1" id="KW-0479">Metal-binding</keyword>
<feature type="binding site" evidence="1">
    <location>
        <position position="324"/>
    </location>
    <ligand>
        <name>substrate</name>
    </ligand>
</feature>
<keyword evidence="1" id="KW-0547">Nucleotide-binding</keyword>
<dbReference type="PANTHER" id="PTHR30270:SF0">
    <property type="entry name" value="THIAMINE-MONOPHOSPHATE KINASE"/>
    <property type="match status" value="1"/>
</dbReference>
<dbReference type="InterPro" id="IPR006283">
    <property type="entry name" value="ThiL-like"/>
</dbReference>
<dbReference type="Gene3D" id="3.30.1330.10">
    <property type="entry name" value="PurM-like, N-terminal domain"/>
    <property type="match status" value="1"/>
</dbReference>
<evidence type="ECO:0000259" key="2">
    <source>
        <dbReference type="Pfam" id="PF00586"/>
    </source>
</evidence>
<feature type="binding site" evidence="1">
    <location>
        <position position="30"/>
    </location>
    <ligand>
        <name>Mg(2+)</name>
        <dbReference type="ChEBI" id="CHEBI:18420"/>
        <label>4</label>
    </ligand>
</feature>
<feature type="binding site" evidence="1">
    <location>
        <position position="219"/>
    </location>
    <ligand>
        <name>ATP</name>
        <dbReference type="ChEBI" id="CHEBI:30616"/>
    </ligand>
</feature>
<evidence type="ECO:0000313" key="4">
    <source>
        <dbReference type="EMBL" id="MDQ0163665.1"/>
    </source>
</evidence>
<feature type="binding site" evidence="1">
    <location>
        <position position="30"/>
    </location>
    <ligand>
        <name>Mg(2+)</name>
        <dbReference type="ChEBI" id="CHEBI:18420"/>
        <label>3</label>
    </ligand>
</feature>
<dbReference type="EMBL" id="JAUSTR010000020">
    <property type="protein sequence ID" value="MDQ0163665.1"/>
    <property type="molecule type" value="Genomic_DNA"/>
</dbReference>
<proteinExistence type="inferred from homology"/>
<feature type="binding site" evidence="1">
    <location>
        <position position="267"/>
    </location>
    <ligand>
        <name>substrate</name>
    </ligand>
</feature>
<evidence type="ECO:0000259" key="3">
    <source>
        <dbReference type="Pfam" id="PF02769"/>
    </source>
</evidence>
<dbReference type="PIRSF" id="PIRSF005303">
    <property type="entry name" value="Thiam_monoph_kin"/>
    <property type="match status" value="1"/>
</dbReference>
<feature type="binding site" evidence="1">
    <location>
        <position position="217"/>
    </location>
    <ligand>
        <name>Mg(2+)</name>
        <dbReference type="ChEBI" id="CHEBI:18420"/>
        <label>3</label>
    </ligand>
</feature>
<dbReference type="InterPro" id="IPR036921">
    <property type="entry name" value="PurM-like_N_sf"/>
</dbReference>
<gene>
    <name evidence="1" type="primary">thiL</name>
    <name evidence="4" type="ORF">J2S06_002771</name>
</gene>
<dbReference type="InterPro" id="IPR036676">
    <property type="entry name" value="PurM-like_C_sf"/>
</dbReference>
<dbReference type="PANTHER" id="PTHR30270">
    <property type="entry name" value="THIAMINE-MONOPHOSPHATE KINASE"/>
    <property type="match status" value="1"/>
</dbReference>
<comment type="catalytic activity">
    <reaction evidence="1">
        <text>thiamine phosphate + ATP = thiamine diphosphate + ADP</text>
        <dbReference type="Rhea" id="RHEA:15913"/>
        <dbReference type="ChEBI" id="CHEBI:30616"/>
        <dbReference type="ChEBI" id="CHEBI:37575"/>
        <dbReference type="ChEBI" id="CHEBI:58937"/>
        <dbReference type="ChEBI" id="CHEBI:456216"/>
        <dbReference type="EC" id="2.7.4.16"/>
    </reaction>
</comment>
<feature type="binding site" evidence="1">
    <location>
        <begin position="123"/>
        <end position="124"/>
    </location>
    <ligand>
        <name>ATP</name>
        <dbReference type="ChEBI" id="CHEBI:30616"/>
    </ligand>
</feature>
<reference evidence="4 5" key="1">
    <citation type="submission" date="2023-07" db="EMBL/GenBank/DDBJ databases">
        <title>Genomic Encyclopedia of Type Strains, Phase IV (KMG-IV): sequencing the most valuable type-strain genomes for metagenomic binning, comparative biology and taxonomic classification.</title>
        <authorList>
            <person name="Goeker M."/>
        </authorList>
    </citation>
    <scope>NUCLEOTIDE SEQUENCE [LARGE SCALE GENOMIC DNA]</scope>
    <source>
        <strain evidence="4 5">DSM 19092</strain>
    </source>
</reference>
<accession>A0ABT9VSS0</accession>
<dbReference type="RefSeq" id="WP_419152659.1">
    <property type="nucleotide sequence ID" value="NZ_JAUSTR010000020.1"/>
</dbReference>
<feature type="domain" description="PurM-like C-terminal" evidence="3">
    <location>
        <begin position="154"/>
        <end position="309"/>
    </location>
</feature>
<comment type="miscellaneous">
    <text evidence="1">Reaction mechanism of ThiL seems to utilize a direct, inline transfer of the gamma-phosphate of ATP to TMP rather than a phosphorylated enzyme intermediate.</text>
</comment>
<feature type="binding site" evidence="1">
    <location>
        <position position="124"/>
    </location>
    <ligand>
        <name>Mg(2+)</name>
        <dbReference type="ChEBI" id="CHEBI:18420"/>
        <label>1</label>
    </ligand>
</feature>
<dbReference type="InterPro" id="IPR016188">
    <property type="entry name" value="PurM-like_N"/>
</dbReference>
<feature type="binding site" evidence="1">
    <location>
        <position position="76"/>
    </location>
    <ligand>
        <name>Mg(2+)</name>
        <dbReference type="ChEBI" id="CHEBI:18420"/>
        <label>4</label>
    </ligand>
</feature>
<keyword evidence="1 4" id="KW-0808">Transferase</keyword>
<feature type="binding site" evidence="1">
    <location>
        <position position="150"/>
    </location>
    <ligand>
        <name>ATP</name>
        <dbReference type="ChEBI" id="CHEBI:30616"/>
    </ligand>
</feature>
<keyword evidence="1 4" id="KW-0418">Kinase</keyword>
<dbReference type="NCBIfam" id="TIGR01379">
    <property type="entry name" value="thiL"/>
    <property type="match status" value="1"/>
</dbReference>
<sequence>MSIKDEFQFIQKISPKELFHTNLRVGIGDDAAVLQTEENYEQVVCMDTMIEGIHFTKQTMRPFDIGYKSLAINISDMAAMGAIPKFYLVSIAIPTSWNETEILTIYEGMDAIAQRYKMDLIGGDTVSTKNDLVISVTVIGEVEKGKAVLRSQAKPGDIVFVTGTLGDSAAGLHLLLHKCSDFPHHDYKFLISRHQRPSPRVNVGRIVSQLGRASLNDVSDGLASELNEIAEASGMTIVIHKKFIPLSQSIKNFSDDVIYNWALTGGEDYELVGTISPIHFKELKKKCEKEGVPITEIGEVHPPQSDFVIIERDGRHEVLNKNGYNHFKKGD</sequence>
<keyword evidence="5" id="KW-1185">Reference proteome</keyword>
<keyword evidence="1" id="KW-0460">Magnesium</keyword>
<feature type="binding site" evidence="1">
    <location>
        <position position="54"/>
    </location>
    <ligand>
        <name>substrate</name>
    </ligand>
</feature>
<feature type="binding site" evidence="1">
    <location>
        <position position="47"/>
    </location>
    <ligand>
        <name>Mg(2+)</name>
        <dbReference type="ChEBI" id="CHEBI:18420"/>
        <label>1</label>
    </ligand>
</feature>
<evidence type="ECO:0000313" key="5">
    <source>
        <dbReference type="Proteomes" id="UP001225646"/>
    </source>
</evidence>
<feature type="binding site" evidence="1">
    <location>
        <position position="47"/>
    </location>
    <ligand>
        <name>Mg(2+)</name>
        <dbReference type="ChEBI" id="CHEBI:18420"/>
        <label>2</label>
    </ligand>
</feature>
<comment type="caution">
    <text evidence="1">Lacks conserved residue(s) required for the propagation of feature annotation.</text>
</comment>
<dbReference type="Pfam" id="PF00586">
    <property type="entry name" value="AIRS"/>
    <property type="match status" value="1"/>
</dbReference>
<feature type="binding site" evidence="1">
    <location>
        <position position="106"/>
    </location>
    <ligand>
        <name>ATP</name>
        <dbReference type="ChEBI" id="CHEBI:30616"/>
    </ligand>
</feature>
<feature type="domain" description="PurM-like N-terminal" evidence="2">
    <location>
        <begin position="28"/>
        <end position="142"/>
    </location>
</feature>